<dbReference type="GeneID" id="109469999"/>
<feature type="region of interest" description="Disordered" evidence="2">
    <location>
        <begin position="1"/>
        <end position="34"/>
    </location>
</feature>
<dbReference type="OrthoDB" id="191686at2759"/>
<accession>A0A6P4YIT8</accession>
<sequence>NQRDFDKGHFKTPASSCHQKRDKKNRTKKMGKGKIKTALQSLMEGEDNMKKAVNTAFEKLDTDGSGFLEKEELFEALNEVLGADDDENGIPEKQFNKFFEKLDKDEDGKISKEEFGKRARGFFKKMQEADGEDDDD</sequence>
<dbReference type="PROSITE" id="PS50222">
    <property type="entry name" value="EF_HAND_2"/>
    <property type="match status" value="2"/>
</dbReference>
<protein>
    <submittedName>
        <fullName evidence="5">Parvalbumin alpha-like</fullName>
    </submittedName>
</protein>
<evidence type="ECO:0000313" key="4">
    <source>
        <dbReference type="Proteomes" id="UP000515135"/>
    </source>
</evidence>
<dbReference type="GO" id="GO:0005509">
    <property type="term" value="F:calcium ion binding"/>
    <property type="evidence" value="ECO:0007669"/>
    <property type="project" value="InterPro"/>
</dbReference>
<evidence type="ECO:0000313" key="5">
    <source>
        <dbReference type="RefSeq" id="XP_019624333.1"/>
    </source>
</evidence>
<dbReference type="PROSITE" id="PS00018">
    <property type="entry name" value="EF_HAND_1"/>
    <property type="match status" value="2"/>
</dbReference>
<reference evidence="5" key="1">
    <citation type="submission" date="2025-08" db="UniProtKB">
        <authorList>
            <consortium name="RefSeq"/>
        </authorList>
    </citation>
    <scope>IDENTIFICATION</scope>
    <source>
        <tissue evidence="5">Gonad</tissue>
    </source>
</reference>
<evidence type="ECO:0000256" key="1">
    <source>
        <dbReference type="ARBA" id="ARBA00022837"/>
    </source>
</evidence>
<dbReference type="KEGG" id="bbel:109469999"/>
<dbReference type="RefSeq" id="XP_019624333.1">
    <property type="nucleotide sequence ID" value="XM_019768774.1"/>
</dbReference>
<dbReference type="InterPro" id="IPR018247">
    <property type="entry name" value="EF_Hand_1_Ca_BS"/>
</dbReference>
<feature type="compositionally biased region" description="Basic residues" evidence="2">
    <location>
        <begin position="18"/>
        <end position="34"/>
    </location>
</feature>
<evidence type="ECO:0000259" key="3">
    <source>
        <dbReference type="PROSITE" id="PS50222"/>
    </source>
</evidence>
<dbReference type="InterPro" id="IPR002048">
    <property type="entry name" value="EF_hand_dom"/>
</dbReference>
<keyword evidence="4" id="KW-1185">Reference proteome</keyword>
<gene>
    <name evidence="5" type="primary">LOC109469999</name>
</gene>
<dbReference type="SUPFAM" id="SSF47473">
    <property type="entry name" value="EF-hand"/>
    <property type="match status" value="1"/>
</dbReference>
<name>A0A6P4YIT8_BRABE</name>
<dbReference type="AlphaFoldDB" id="A0A6P4YIT8"/>
<feature type="domain" description="EF-hand" evidence="3">
    <location>
        <begin position="48"/>
        <end position="83"/>
    </location>
</feature>
<organism evidence="4 5">
    <name type="scientific">Branchiostoma belcheri</name>
    <name type="common">Amphioxus</name>
    <dbReference type="NCBI Taxonomy" id="7741"/>
    <lineage>
        <taxon>Eukaryota</taxon>
        <taxon>Metazoa</taxon>
        <taxon>Chordata</taxon>
        <taxon>Cephalochordata</taxon>
        <taxon>Leptocardii</taxon>
        <taxon>Amphioxiformes</taxon>
        <taxon>Branchiostomatidae</taxon>
        <taxon>Branchiostoma</taxon>
    </lineage>
</organism>
<keyword evidence="1" id="KW-0106">Calcium</keyword>
<dbReference type="SMART" id="SM00054">
    <property type="entry name" value="EFh"/>
    <property type="match status" value="2"/>
</dbReference>
<dbReference type="Proteomes" id="UP000515135">
    <property type="component" value="Unplaced"/>
</dbReference>
<proteinExistence type="predicted"/>
<dbReference type="InterPro" id="IPR011992">
    <property type="entry name" value="EF-hand-dom_pair"/>
</dbReference>
<dbReference type="Pfam" id="PF13499">
    <property type="entry name" value="EF-hand_7"/>
    <property type="match status" value="1"/>
</dbReference>
<feature type="non-terminal residue" evidence="5">
    <location>
        <position position="1"/>
    </location>
</feature>
<evidence type="ECO:0000256" key="2">
    <source>
        <dbReference type="SAM" id="MobiDB-lite"/>
    </source>
</evidence>
<dbReference type="Gene3D" id="1.10.238.10">
    <property type="entry name" value="EF-hand"/>
    <property type="match status" value="1"/>
</dbReference>
<feature type="domain" description="EF-hand" evidence="3">
    <location>
        <begin position="90"/>
        <end position="125"/>
    </location>
</feature>
<dbReference type="CDD" id="cd00051">
    <property type="entry name" value="EFh"/>
    <property type="match status" value="1"/>
</dbReference>